<accession>A0A5M4B5N1</accession>
<evidence type="ECO:0000259" key="1">
    <source>
        <dbReference type="Pfam" id="PF10137"/>
    </source>
</evidence>
<dbReference type="Proteomes" id="UP000391834">
    <property type="component" value="Unassembled WGS sequence"/>
</dbReference>
<dbReference type="GO" id="GO:0050135">
    <property type="term" value="F:NADP+ nucleosidase activity"/>
    <property type="evidence" value="ECO:0007669"/>
    <property type="project" value="InterPro"/>
</dbReference>
<evidence type="ECO:0000313" key="3">
    <source>
        <dbReference type="Proteomes" id="UP000391834"/>
    </source>
</evidence>
<dbReference type="RefSeq" id="WP_025865882.1">
    <property type="nucleotide sequence ID" value="NZ_BLAX01000001.1"/>
</dbReference>
<proteinExistence type="predicted"/>
<dbReference type="PIRSF" id="PIRSF032620">
    <property type="entry name" value="UCP032620"/>
    <property type="match status" value="1"/>
</dbReference>
<reference evidence="2 3" key="1">
    <citation type="submission" date="2019-10" db="EMBL/GenBank/DDBJ databases">
        <title>Prolixibacter strains distinguished by the presence of nitrate reductase genes were adept at nitrate-dependent anaerobic corrosion of metallic iron and carbon steel.</title>
        <authorList>
            <person name="Iino T."/>
            <person name="Shono N."/>
            <person name="Ito K."/>
            <person name="Nakamura R."/>
            <person name="Sueoka K."/>
            <person name="Harayama S."/>
            <person name="Ohkuma M."/>
        </authorList>
    </citation>
    <scope>NUCLEOTIDE SEQUENCE [LARGE SCALE GENOMIC DNA]</scope>
    <source>
        <strain evidence="2 3">JCM 13498</strain>
    </source>
</reference>
<organism evidence="2 3">
    <name type="scientific">Prolixibacter bellariivorans</name>
    <dbReference type="NCBI Taxonomy" id="314319"/>
    <lineage>
        <taxon>Bacteria</taxon>
        <taxon>Pseudomonadati</taxon>
        <taxon>Bacteroidota</taxon>
        <taxon>Bacteroidia</taxon>
        <taxon>Marinilabiliales</taxon>
        <taxon>Prolixibacteraceae</taxon>
        <taxon>Prolixibacter</taxon>
    </lineage>
</organism>
<dbReference type="InterPro" id="IPR014571">
    <property type="entry name" value="UCP032620"/>
</dbReference>
<gene>
    <name evidence="2" type="ORF">PbJCM13498_40460</name>
</gene>
<dbReference type="OrthoDB" id="5497289at2"/>
<comment type="caution">
    <text evidence="2">The sequence shown here is derived from an EMBL/GenBank/DDBJ whole genome shotgun (WGS) entry which is preliminary data.</text>
</comment>
<protein>
    <recommendedName>
        <fullName evidence="1">CD-NTase-associated protein 12/Pycsar effector protein TIR domain-containing protein</fullName>
    </recommendedName>
</protein>
<evidence type="ECO:0000313" key="2">
    <source>
        <dbReference type="EMBL" id="GET35183.1"/>
    </source>
</evidence>
<dbReference type="Pfam" id="PF10137">
    <property type="entry name" value="CAP12-PCTIR_TIR"/>
    <property type="match status" value="1"/>
</dbReference>
<dbReference type="AlphaFoldDB" id="A0A5M4B5N1"/>
<keyword evidence="3" id="KW-1185">Reference proteome</keyword>
<name>A0A5M4B5N1_9BACT</name>
<feature type="domain" description="CD-NTase-associated protein 12/Pycsar effector protein TIR" evidence="1">
    <location>
        <begin position="115"/>
        <end position="234"/>
    </location>
</feature>
<dbReference type="InterPro" id="IPR019302">
    <property type="entry name" value="CAP12/PCTIR_TIR_dom"/>
</dbReference>
<dbReference type="EMBL" id="BLAX01000001">
    <property type="protein sequence ID" value="GET35183.1"/>
    <property type="molecule type" value="Genomic_DNA"/>
</dbReference>
<sequence>MNKPKTTKELLEDFKSQMNSLAYRDETALDKTRRKGKMLISNIYGDKSDYIEDFNNISFYPSFAPTDEIYKHERWEQGKSQIINLMNTMIEESDLFGDKSGNSQTKKLLGKDSKKIFIVHGHDESIKTSVARFVEKLGLNAIILHEQASKGKTIIEKFEEQALSSVFSIVVLTPDDIGYPKNNNELSGYRARQNVIFELGFFCGAIGRKNVFVLYKEGVEIPNDYLGVVYTQYDAAGAWQLNLAKEMKQVGLDIDMNKVFE</sequence>